<dbReference type="PROSITE" id="PS51194">
    <property type="entry name" value="HELICASE_CTER"/>
    <property type="match status" value="1"/>
</dbReference>
<dbReference type="InterPro" id="IPR038718">
    <property type="entry name" value="SNF2-like_sf"/>
</dbReference>
<feature type="compositionally biased region" description="Low complexity" evidence="5">
    <location>
        <begin position="1"/>
        <end position="33"/>
    </location>
</feature>
<accession>A0A3F2RM01</accession>
<organism evidence="9 10">
    <name type="scientific">Phytophthora kernoviae</name>
    <dbReference type="NCBI Taxonomy" id="325452"/>
    <lineage>
        <taxon>Eukaryota</taxon>
        <taxon>Sar</taxon>
        <taxon>Stramenopiles</taxon>
        <taxon>Oomycota</taxon>
        <taxon>Peronosporomycetes</taxon>
        <taxon>Peronosporales</taxon>
        <taxon>Peronosporaceae</taxon>
        <taxon>Phytophthora</taxon>
    </lineage>
</organism>
<keyword evidence="4" id="KW-0539">Nucleus</keyword>
<feature type="compositionally biased region" description="Basic and acidic residues" evidence="5">
    <location>
        <begin position="149"/>
        <end position="163"/>
    </location>
</feature>
<evidence type="ECO:0000256" key="4">
    <source>
        <dbReference type="ARBA" id="ARBA00023242"/>
    </source>
</evidence>
<evidence type="ECO:0000256" key="2">
    <source>
        <dbReference type="ARBA" id="ARBA00009687"/>
    </source>
</evidence>
<evidence type="ECO:0000313" key="9">
    <source>
        <dbReference type="EMBL" id="RLN60230.1"/>
    </source>
</evidence>
<keyword evidence="3" id="KW-0378">Hydrolase</keyword>
<evidence type="ECO:0000256" key="5">
    <source>
        <dbReference type="SAM" id="MobiDB-lite"/>
    </source>
</evidence>
<dbReference type="GO" id="GO:0140658">
    <property type="term" value="F:ATP-dependent chromatin remodeler activity"/>
    <property type="evidence" value="ECO:0007669"/>
    <property type="project" value="TreeGrafter"/>
</dbReference>
<dbReference type="GO" id="GO:0005524">
    <property type="term" value="F:ATP binding"/>
    <property type="evidence" value="ECO:0007669"/>
    <property type="project" value="InterPro"/>
</dbReference>
<feature type="region of interest" description="Disordered" evidence="5">
    <location>
        <begin position="1079"/>
        <end position="1125"/>
    </location>
</feature>
<feature type="domain" description="Helicase ATP-binding" evidence="6">
    <location>
        <begin position="212"/>
        <end position="376"/>
    </location>
</feature>
<evidence type="ECO:0000256" key="1">
    <source>
        <dbReference type="ARBA" id="ARBA00004123"/>
    </source>
</evidence>
<dbReference type="GO" id="GO:0034728">
    <property type="term" value="P:nucleosome organization"/>
    <property type="evidence" value="ECO:0007669"/>
    <property type="project" value="TreeGrafter"/>
</dbReference>
<dbReference type="InterPro" id="IPR014001">
    <property type="entry name" value="Helicase_ATP-bd"/>
</dbReference>
<dbReference type="InterPro" id="IPR017884">
    <property type="entry name" value="SANT_dom"/>
</dbReference>
<dbReference type="Gene3D" id="1.10.1040.30">
    <property type="entry name" value="ISWI, HAND domain"/>
    <property type="match status" value="1"/>
</dbReference>
<dbReference type="InterPro" id="IPR001650">
    <property type="entry name" value="Helicase_C-like"/>
</dbReference>
<proteinExistence type="inferred from homology"/>
<feature type="region of interest" description="Disordered" evidence="5">
    <location>
        <begin position="1"/>
        <end position="104"/>
    </location>
</feature>
<dbReference type="InterPro" id="IPR000330">
    <property type="entry name" value="SNF2_N"/>
</dbReference>
<evidence type="ECO:0000259" key="8">
    <source>
        <dbReference type="PROSITE" id="PS51293"/>
    </source>
</evidence>
<dbReference type="GO" id="GO:0016887">
    <property type="term" value="F:ATP hydrolysis activity"/>
    <property type="evidence" value="ECO:0007669"/>
    <property type="project" value="TreeGrafter"/>
</dbReference>
<reference evidence="9 10" key="1">
    <citation type="submission" date="2018-07" db="EMBL/GenBank/DDBJ databases">
        <title>Genome sequencing of oomycete isolates from Chile give support for New Zealand origin for Phytophthora kernoviae and make available the first Nothophytophthora sp. genome.</title>
        <authorList>
            <person name="Studholme D.J."/>
            <person name="Sanfuentes E."/>
            <person name="Panda P."/>
            <person name="Hill R."/>
            <person name="Sambles C."/>
            <person name="Grant M."/>
            <person name="Williams N.M."/>
            <person name="Mcdougal R.L."/>
        </authorList>
    </citation>
    <scope>NUCLEOTIDE SEQUENCE [LARGE SCALE GENOMIC DNA]</scope>
    <source>
        <strain evidence="9">Chile6</strain>
    </source>
</reference>
<dbReference type="InterPro" id="IPR044754">
    <property type="entry name" value="Isw1/2_DEXHc"/>
</dbReference>
<feature type="compositionally biased region" description="Basic and acidic residues" evidence="5">
    <location>
        <begin position="68"/>
        <end position="100"/>
    </location>
</feature>
<dbReference type="Pfam" id="PF00176">
    <property type="entry name" value="SNF2-rel_dom"/>
    <property type="match status" value="1"/>
</dbReference>
<dbReference type="Pfam" id="PF00271">
    <property type="entry name" value="Helicase_C"/>
    <property type="match status" value="1"/>
</dbReference>
<dbReference type="PANTHER" id="PTHR45623">
    <property type="entry name" value="CHROMODOMAIN-HELICASE-DNA-BINDING PROTEIN 3-RELATED-RELATED"/>
    <property type="match status" value="1"/>
</dbReference>
<dbReference type="GO" id="GO:0000785">
    <property type="term" value="C:chromatin"/>
    <property type="evidence" value="ECO:0007669"/>
    <property type="project" value="TreeGrafter"/>
</dbReference>
<dbReference type="SUPFAM" id="SSF52540">
    <property type="entry name" value="P-loop containing nucleoside triphosphate hydrolases"/>
    <property type="match status" value="2"/>
</dbReference>
<feature type="compositionally biased region" description="Basic and acidic residues" evidence="5">
    <location>
        <begin position="832"/>
        <end position="842"/>
    </location>
</feature>
<dbReference type="Pfam" id="PF09111">
    <property type="entry name" value="SLIDE"/>
    <property type="match status" value="1"/>
</dbReference>
<comment type="caution">
    <text evidence="9">The sequence shown here is derived from an EMBL/GenBank/DDBJ whole genome shotgun (WGS) entry which is preliminary data.</text>
</comment>
<dbReference type="Gene3D" id="3.40.50.300">
    <property type="entry name" value="P-loop containing nucleotide triphosphate hydrolases"/>
    <property type="match status" value="1"/>
</dbReference>
<feature type="compositionally biased region" description="Low complexity" evidence="5">
    <location>
        <begin position="1098"/>
        <end position="1122"/>
    </location>
</feature>
<dbReference type="GO" id="GO:0003677">
    <property type="term" value="F:DNA binding"/>
    <property type="evidence" value="ECO:0007669"/>
    <property type="project" value="InterPro"/>
</dbReference>
<dbReference type="CDD" id="cd17997">
    <property type="entry name" value="DEXHc_SMARCA1_SMARCA5"/>
    <property type="match status" value="1"/>
</dbReference>
<dbReference type="Proteomes" id="UP000277300">
    <property type="component" value="Unassembled WGS sequence"/>
</dbReference>
<comment type="subcellular location">
    <subcellularLocation>
        <location evidence="1">Nucleus</location>
    </subcellularLocation>
</comment>
<dbReference type="InterPro" id="IPR015195">
    <property type="entry name" value="SLIDE"/>
</dbReference>
<name>A0A3F2RM01_9STRA</name>
<feature type="compositionally biased region" description="Acidic residues" evidence="5">
    <location>
        <begin position="39"/>
        <end position="67"/>
    </location>
</feature>
<dbReference type="InterPro" id="IPR027417">
    <property type="entry name" value="P-loop_NTPase"/>
</dbReference>
<feature type="domain" description="Helicase C-terminal" evidence="7">
    <location>
        <begin position="506"/>
        <end position="657"/>
    </location>
</feature>
<dbReference type="EMBL" id="MBDO02000197">
    <property type="protein sequence ID" value="RLN60230.1"/>
    <property type="molecule type" value="Genomic_DNA"/>
</dbReference>
<dbReference type="SMART" id="SM00487">
    <property type="entry name" value="DEXDc"/>
    <property type="match status" value="1"/>
</dbReference>
<dbReference type="FunFam" id="3.40.50.300:FF:000082">
    <property type="entry name" value="ISWI chromatin remodeling complex ATPase ISW1"/>
    <property type="match status" value="1"/>
</dbReference>
<sequence length="1229" mass="140075">MSSSGSPSASPSPSSASSASSAASSPRNSNPPSSKKEDDVESLGDSVEDNDTADDDEGDDEATTETSEDMKKDLLSKEERETLRKEEETVFQEQRDRQTKSLEVVKQNLAQDTDWDKKSAKEKKMAFLMAQSDVFTSFLMGGSSSVGKEMSKTKAAKSKEAGSKRGKGSKQADAQALQDMEDARYTRITQQPSIIKFGTMKPYQLEGLNWMIRLHDSGVNGILADEMGLGKTLQSISLLAYLREARGIEGPHIIIVPKSTVGNWMRELKRWCPVIRAHKFMGSKEERAVQREKVVKKDFDALVLSYEVAIIEKAVLQKIKWRYLLIDEAHRVKNENSKLSQVVRQYNVEHRLLITGTPLQNNLHELWALLNFLLPDIFSDAEDFDAWFNVDGEEGQENVIKKLHTILRPFLLRRLKADVEHSLPPKVETKLYVGLSEMQREWYMRVLHRDATHLNAIGGSDRVRLLNILMQLRKVCNHPYLFEGAEPGPPYQEGPHLWENCGKMTLLHKLLPKLQAQGSRVLIFCQMTSMMDILEDYMRFFGHDYCRLDGSTKGEDRDNMMEDFNEPGSSKFCFLLSTRAGGLGINLATADIVILFDSDWNPQVDLQAMDRAHRIGQKKLVRVFRFITDGTVEEKIVERAERKLYLDAAIIQQGRLAQQNRKLSKDELMTMVRFGADEIFNAGGSMITDDDIDAILARGEERTETMKGKIAADMQHNLANFSLSGENGNASVSSLYEFEGEVFSKDTNNGDILPSTFIALPQRERKSNYNEDEYYRQQAGLSKPKKPKKSASDAAKVPVVHDYQFFQQERMVALLTKKTQVENRRKELTRLIKEAKADEQRTKTRKPKRPASAEGGESVDQSAENSAEEEEVDDSRSIALEKELSETEMDAADVKALEALEKEGFGDWTRRDLKQFITSCERYGRADKTRVCEEVSLVLGKDPAQVERYYRTFWSRYTELTDHAKYIEKIERGEKRLERNEVVKQALARKCSRYSHPLRDMRLNYPSGYKSKGYILEEDVFLVVMMNKYGPLEHWGEIRDEIRKAWQFRFDWFFKSRTIGELQKRGEVLTRMIERENDELKSRNTKDDEELAKKARKSSSSSSKSKSSSSRSKTSSSRSATAVRDIKRDEDLMIRSIMQEKDFLEEDEEDEEEEEVCITTLKPSVTANVAIAQDTDSFDVQTLAQPVNDAQPRKYSIRRSSSAVEKIGISMAQEELRDGVCIEYFVGTS</sequence>
<dbReference type="SMART" id="SM00490">
    <property type="entry name" value="HELICc"/>
    <property type="match status" value="1"/>
</dbReference>
<dbReference type="AlphaFoldDB" id="A0A3F2RM01"/>
<feature type="region of interest" description="Disordered" evidence="5">
    <location>
        <begin position="832"/>
        <end position="878"/>
    </location>
</feature>
<dbReference type="OrthoDB" id="5857104at2759"/>
<evidence type="ECO:0000259" key="7">
    <source>
        <dbReference type="PROSITE" id="PS51194"/>
    </source>
</evidence>
<dbReference type="PROSITE" id="PS51293">
    <property type="entry name" value="SANT"/>
    <property type="match status" value="1"/>
</dbReference>
<protein>
    <submittedName>
        <fullName evidence="9">Uncharacterized protein</fullName>
    </submittedName>
</protein>
<dbReference type="SUPFAM" id="SSF46689">
    <property type="entry name" value="Homeodomain-like"/>
    <property type="match status" value="2"/>
</dbReference>
<dbReference type="GO" id="GO:0031491">
    <property type="term" value="F:nucleosome binding"/>
    <property type="evidence" value="ECO:0007669"/>
    <property type="project" value="InterPro"/>
</dbReference>
<dbReference type="PROSITE" id="PS51192">
    <property type="entry name" value="HELICASE_ATP_BIND_1"/>
    <property type="match status" value="1"/>
</dbReference>
<dbReference type="Gene3D" id="1.10.10.60">
    <property type="entry name" value="Homeodomain-like"/>
    <property type="match status" value="2"/>
</dbReference>
<dbReference type="InterPro" id="IPR009057">
    <property type="entry name" value="Homeodomain-like_sf"/>
</dbReference>
<feature type="region of interest" description="Disordered" evidence="5">
    <location>
        <begin position="144"/>
        <end position="176"/>
    </location>
</feature>
<dbReference type="GO" id="GO:0005634">
    <property type="term" value="C:nucleus"/>
    <property type="evidence" value="ECO:0007669"/>
    <property type="project" value="UniProtKB-SubCell"/>
</dbReference>
<gene>
    <name evidence="9" type="ORF">BBP00_00006101</name>
</gene>
<dbReference type="CDD" id="cd18793">
    <property type="entry name" value="SF2_C_SNF"/>
    <property type="match status" value="1"/>
</dbReference>
<dbReference type="InterPro" id="IPR049730">
    <property type="entry name" value="SNF2/RAD54-like_C"/>
</dbReference>
<dbReference type="GO" id="GO:0042393">
    <property type="term" value="F:histone binding"/>
    <property type="evidence" value="ECO:0007669"/>
    <property type="project" value="TreeGrafter"/>
</dbReference>
<dbReference type="InterPro" id="IPR036306">
    <property type="entry name" value="ISWI_HAND-dom_sf"/>
</dbReference>
<evidence type="ECO:0000259" key="6">
    <source>
        <dbReference type="PROSITE" id="PS51192"/>
    </source>
</evidence>
<dbReference type="FunFam" id="3.40.50.10810:FF:000045">
    <property type="entry name" value="Putative chromatin-remodeling complex ATPase chain"/>
    <property type="match status" value="1"/>
</dbReference>
<dbReference type="Gene3D" id="3.40.50.10810">
    <property type="entry name" value="Tandem AAA-ATPase domain"/>
    <property type="match status" value="1"/>
</dbReference>
<comment type="similarity">
    <text evidence="2">Belongs to the SNF2/RAD54 helicase family. ISWI subfamily.</text>
</comment>
<feature type="domain" description="SANT" evidence="8">
    <location>
        <begin position="903"/>
        <end position="958"/>
    </location>
</feature>
<evidence type="ECO:0000256" key="3">
    <source>
        <dbReference type="ARBA" id="ARBA00022801"/>
    </source>
</evidence>
<dbReference type="PANTHER" id="PTHR45623:SF49">
    <property type="entry name" value="SWI_SNF-RELATED MATRIX-ASSOCIATED ACTIN-DEPENDENT REGULATOR OF CHROMATIN SUBFAMILY A MEMBER 5"/>
    <property type="match status" value="1"/>
</dbReference>
<evidence type="ECO:0000313" key="10">
    <source>
        <dbReference type="Proteomes" id="UP000277300"/>
    </source>
</evidence>